<accession>A0A8S8XEZ0</accession>
<evidence type="ECO:0000313" key="1">
    <source>
        <dbReference type="EMBL" id="GIL40501.1"/>
    </source>
</evidence>
<dbReference type="EMBL" id="BOPV01000001">
    <property type="protein sequence ID" value="GIL40501.1"/>
    <property type="molecule type" value="Genomic_DNA"/>
</dbReference>
<comment type="caution">
    <text evidence="1">The sequence shown here is derived from an EMBL/GenBank/DDBJ whole genome shotgun (WGS) entry which is preliminary data.</text>
</comment>
<keyword evidence="2" id="KW-1185">Reference proteome</keyword>
<evidence type="ECO:0000313" key="2">
    <source>
        <dbReference type="Proteomes" id="UP000681075"/>
    </source>
</evidence>
<dbReference type="AlphaFoldDB" id="A0A8S8XEZ0"/>
<protein>
    <recommendedName>
        <fullName evidence="3">PAS domain-containing protein</fullName>
    </recommendedName>
</protein>
<reference evidence="1" key="1">
    <citation type="submission" date="2021-02" db="EMBL/GenBank/DDBJ databases">
        <title>Genome sequence of Rhodospirillales sp. strain TMPK1 isolated from soil.</title>
        <authorList>
            <person name="Nakai R."/>
            <person name="Kusada H."/>
            <person name="Tamaki H."/>
        </authorList>
    </citation>
    <scope>NUCLEOTIDE SEQUENCE</scope>
    <source>
        <strain evidence="1">TMPK1</strain>
    </source>
</reference>
<gene>
    <name evidence="1" type="ORF">TMPK1_27380</name>
</gene>
<dbReference type="Pfam" id="PF07310">
    <property type="entry name" value="PAS_5"/>
    <property type="match status" value="1"/>
</dbReference>
<proteinExistence type="predicted"/>
<sequence length="170" mass="18908">MTRAPPTESLRALLRYWLQLRGDARVPPRAKLDPVVDAPRLVANLALLRIDPAPPVFRVVGSDIVRWAKRDLTGRVIDERSFPGEAARMCKQLGFVASERRPLGFTVGYGPLRSIARSVIGLPFAEPDGRVRDILVGVFFDGHEGDFSDLPAPQTEEIDVVSLLRELQRT</sequence>
<evidence type="ECO:0008006" key="3">
    <source>
        <dbReference type="Google" id="ProtNLM"/>
    </source>
</evidence>
<dbReference type="RefSeq" id="WP_420243599.1">
    <property type="nucleotide sequence ID" value="NZ_BOPV01000001.1"/>
</dbReference>
<dbReference type="Proteomes" id="UP000681075">
    <property type="component" value="Unassembled WGS sequence"/>
</dbReference>
<dbReference type="InterPro" id="IPR009922">
    <property type="entry name" value="DUF1457"/>
</dbReference>
<name>A0A8S8XEZ0_9PROT</name>
<organism evidence="1 2">
    <name type="scientific">Roseiterribacter gracilis</name>
    <dbReference type="NCBI Taxonomy" id="2812848"/>
    <lineage>
        <taxon>Bacteria</taxon>
        <taxon>Pseudomonadati</taxon>
        <taxon>Pseudomonadota</taxon>
        <taxon>Alphaproteobacteria</taxon>
        <taxon>Rhodospirillales</taxon>
        <taxon>Roseiterribacteraceae</taxon>
        <taxon>Roseiterribacter</taxon>
    </lineage>
</organism>